<reference evidence="1 2" key="1">
    <citation type="submission" date="2020-02" db="EMBL/GenBank/DDBJ databases">
        <title>Albibacoteraceae fam. nov., the first described family within the subdivision 4 Verrucomicrobia.</title>
        <authorList>
            <person name="Xi F."/>
        </authorList>
    </citation>
    <scope>NUCLEOTIDE SEQUENCE [LARGE SCALE GENOMIC DNA]</scope>
    <source>
        <strain evidence="1 2">CK1056</strain>
    </source>
</reference>
<dbReference type="EMBL" id="JAAGNX010000003">
    <property type="protein sequence ID" value="NDV63138.1"/>
    <property type="molecule type" value="Genomic_DNA"/>
</dbReference>
<dbReference type="RefSeq" id="WP_163966226.1">
    <property type="nucleotide sequence ID" value="NZ_JAAGNX010000003.1"/>
</dbReference>
<organism evidence="1 2">
    <name type="scientific">Oceanipulchritudo coccoides</name>
    <dbReference type="NCBI Taxonomy" id="2706888"/>
    <lineage>
        <taxon>Bacteria</taxon>
        <taxon>Pseudomonadati</taxon>
        <taxon>Verrucomicrobiota</taxon>
        <taxon>Opitutia</taxon>
        <taxon>Puniceicoccales</taxon>
        <taxon>Oceanipulchritudinaceae</taxon>
        <taxon>Oceanipulchritudo</taxon>
    </lineage>
</organism>
<comment type="caution">
    <text evidence="1">The sequence shown here is derived from an EMBL/GenBank/DDBJ whole genome shotgun (WGS) entry which is preliminary data.</text>
</comment>
<evidence type="ECO:0000313" key="2">
    <source>
        <dbReference type="Proteomes" id="UP000478417"/>
    </source>
</evidence>
<dbReference type="AlphaFoldDB" id="A0A6B2M2G5"/>
<keyword evidence="2" id="KW-1185">Reference proteome</keyword>
<gene>
    <name evidence="1" type="ORF">G0Q06_11800</name>
</gene>
<protein>
    <submittedName>
        <fullName evidence="1">Uncharacterized protein</fullName>
    </submittedName>
</protein>
<name>A0A6B2M2G5_9BACT</name>
<dbReference type="Proteomes" id="UP000478417">
    <property type="component" value="Unassembled WGS sequence"/>
</dbReference>
<proteinExistence type="predicted"/>
<accession>A0A6B2M2G5</accession>
<sequence>MMEDIKIQSRDYWFKVIEMLQQNWALIEQEDAGVTVYFIGDTSGVFDKLSFSTVAEAERELLMNGFSRFSEDPEAQKFLACPEPPFYHGNHPNGPIYSSGRYWRSERNL</sequence>
<evidence type="ECO:0000313" key="1">
    <source>
        <dbReference type="EMBL" id="NDV63138.1"/>
    </source>
</evidence>